<dbReference type="EMBL" id="JANSHE010003448">
    <property type="protein sequence ID" value="KAJ2986047.1"/>
    <property type="molecule type" value="Genomic_DNA"/>
</dbReference>
<gene>
    <name evidence="1" type="ORF">NUW54_g9922</name>
</gene>
<keyword evidence="2" id="KW-1185">Reference proteome</keyword>
<reference evidence="1" key="1">
    <citation type="submission" date="2022-08" db="EMBL/GenBank/DDBJ databases">
        <title>Genome Sequence of Pycnoporus sanguineus.</title>
        <authorList>
            <person name="Buettner E."/>
        </authorList>
    </citation>
    <scope>NUCLEOTIDE SEQUENCE</scope>
    <source>
        <strain evidence="1">CG-C14</strain>
    </source>
</reference>
<name>A0ACC1P2M2_9APHY</name>
<organism evidence="1 2">
    <name type="scientific">Trametes sanguinea</name>
    <dbReference type="NCBI Taxonomy" id="158606"/>
    <lineage>
        <taxon>Eukaryota</taxon>
        <taxon>Fungi</taxon>
        <taxon>Dikarya</taxon>
        <taxon>Basidiomycota</taxon>
        <taxon>Agaricomycotina</taxon>
        <taxon>Agaricomycetes</taxon>
        <taxon>Polyporales</taxon>
        <taxon>Polyporaceae</taxon>
        <taxon>Trametes</taxon>
    </lineage>
</organism>
<accession>A0ACC1P2M2</accession>
<evidence type="ECO:0000313" key="1">
    <source>
        <dbReference type="EMBL" id="KAJ2986047.1"/>
    </source>
</evidence>
<proteinExistence type="predicted"/>
<protein>
    <submittedName>
        <fullName evidence="1">Uncharacterized protein</fullName>
    </submittedName>
</protein>
<evidence type="ECO:0000313" key="2">
    <source>
        <dbReference type="Proteomes" id="UP001144978"/>
    </source>
</evidence>
<sequence>MAVALLVQVYKEVDSEHCPPIADRPSSAAASALSISYAASSSAQGSVFLPHLPISTLQTPTAHSNTLLALALFRHRVHPLPLPLASRHLLHITACLRRLGTFPPSPTLLRRLSSSAAVPRPRARCFQAAHPTTSAAASTHAASTVVVSSSPSLVAEPSTTPAANAASSAAASRPSCKAGSRRRRSLESSGKLRRHHARNAEAAAHRGASF</sequence>
<comment type="caution">
    <text evidence="1">The sequence shown here is derived from an EMBL/GenBank/DDBJ whole genome shotgun (WGS) entry which is preliminary data.</text>
</comment>
<dbReference type="Proteomes" id="UP001144978">
    <property type="component" value="Unassembled WGS sequence"/>
</dbReference>